<evidence type="ECO:0000256" key="4">
    <source>
        <dbReference type="ARBA" id="ARBA00022490"/>
    </source>
</evidence>
<sequence length="201" mass="22411">MGGRSNLLTILQNMAWRAHGSNNKDLIDQLKVHGVLKSDRVEAALRKVDRKHYCRSRSFEDSPQPIGFQATISAPHMVGETGKVYGVDHIDQLVKDAIANIKRGNPELLEENRVKLVCGDGRKGYEPGKPYDAIHLLEQLKPGGRIVCPVGPEGRNQVLEQHDKLDDGKIIKKNLMGVIYVPLCDKKHQWPGCKLSSSSKF</sequence>
<evidence type="ECO:0000256" key="1">
    <source>
        <dbReference type="ARBA" id="ARBA00004496"/>
    </source>
</evidence>
<comment type="similarity">
    <text evidence="2">Belongs to the methyltransferase superfamily. L-isoaspartyl/D-aspartyl protein methyltransferase family.</text>
</comment>
<dbReference type="GO" id="GO:0005737">
    <property type="term" value="C:cytoplasm"/>
    <property type="evidence" value="ECO:0007669"/>
    <property type="project" value="UniProtKB-SubCell"/>
</dbReference>
<dbReference type="InterPro" id="IPR029063">
    <property type="entry name" value="SAM-dependent_MTases_sf"/>
</dbReference>
<evidence type="ECO:0000313" key="8">
    <source>
        <dbReference type="EMBL" id="KAK2551748.1"/>
    </source>
</evidence>
<comment type="subcellular location">
    <subcellularLocation>
        <location evidence="1">Cytoplasm</location>
    </subcellularLocation>
</comment>
<dbReference type="EC" id="2.1.1.77" evidence="3"/>
<dbReference type="PANTHER" id="PTHR11579:SF0">
    <property type="entry name" value="PROTEIN-L-ISOASPARTATE(D-ASPARTATE) O-METHYLTRANSFERASE"/>
    <property type="match status" value="1"/>
</dbReference>
<dbReference type="AlphaFoldDB" id="A0AAD9UVS0"/>
<evidence type="ECO:0000256" key="6">
    <source>
        <dbReference type="ARBA" id="ARBA00022679"/>
    </source>
</evidence>
<dbReference type="GO" id="GO:0004719">
    <property type="term" value="F:protein-L-isoaspartate (D-aspartate) O-methyltransferase activity"/>
    <property type="evidence" value="ECO:0007669"/>
    <property type="project" value="UniProtKB-EC"/>
</dbReference>
<keyword evidence="9" id="KW-1185">Reference proteome</keyword>
<comment type="caution">
    <text evidence="8">The sequence shown here is derived from an EMBL/GenBank/DDBJ whole genome shotgun (WGS) entry which is preliminary data.</text>
</comment>
<keyword evidence="6" id="KW-0808">Transferase</keyword>
<reference evidence="8" key="2">
    <citation type="journal article" date="2023" name="Science">
        <title>Genomic signatures of disease resistance in endangered staghorn corals.</title>
        <authorList>
            <person name="Vollmer S.V."/>
            <person name="Selwyn J.D."/>
            <person name="Despard B.A."/>
            <person name="Roesel C.L."/>
        </authorList>
    </citation>
    <scope>NUCLEOTIDE SEQUENCE</scope>
    <source>
        <strain evidence="8">K2</strain>
    </source>
</reference>
<accession>A0AAD9UVS0</accession>
<proteinExistence type="inferred from homology"/>
<evidence type="ECO:0000313" key="9">
    <source>
        <dbReference type="Proteomes" id="UP001249851"/>
    </source>
</evidence>
<evidence type="ECO:0000256" key="5">
    <source>
        <dbReference type="ARBA" id="ARBA00022603"/>
    </source>
</evidence>
<dbReference type="SUPFAM" id="SSF53335">
    <property type="entry name" value="S-adenosyl-L-methionine-dependent methyltransferases"/>
    <property type="match status" value="1"/>
</dbReference>
<evidence type="ECO:0000256" key="3">
    <source>
        <dbReference type="ARBA" id="ARBA00011890"/>
    </source>
</evidence>
<dbReference type="InterPro" id="IPR000682">
    <property type="entry name" value="PCMT"/>
</dbReference>
<dbReference type="Proteomes" id="UP001249851">
    <property type="component" value="Unassembled WGS sequence"/>
</dbReference>
<reference evidence="8" key="1">
    <citation type="journal article" date="2023" name="G3 (Bethesda)">
        <title>Whole genome assembly and annotation of the endangered Caribbean coral Acropora cervicornis.</title>
        <authorList>
            <person name="Selwyn J.D."/>
            <person name="Vollmer S.V."/>
        </authorList>
    </citation>
    <scope>NUCLEOTIDE SEQUENCE</scope>
    <source>
        <strain evidence="8">K2</strain>
    </source>
</reference>
<dbReference type="PANTHER" id="PTHR11579">
    <property type="entry name" value="PROTEIN-L-ISOASPARTATE O-METHYLTRANSFERASE"/>
    <property type="match status" value="1"/>
</dbReference>
<keyword evidence="5" id="KW-0489">Methyltransferase</keyword>
<dbReference type="Gene3D" id="3.40.50.150">
    <property type="entry name" value="Vaccinia Virus protein VP39"/>
    <property type="match status" value="2"/>
</dbReference>
<name>A0AAD9UVS0_ACRCE</name>
<dbReference type="GO" id="GO:0032259">
    <property type="term" value="P:methylation"/>
    <property type="evidence" value="ECO:0007669"/>
    <property type="project" value="UniProtKB-KW"/>
</dbReference>
<keyword evidence="4" id="KW-0963">Cytoplasm</keyword>
<evidence type="ECO:0000256" key="2">
    <source>
        <dbReference type="ARBA" id="ARBA00005369"/>
    </source>
</evidence>
<protein>
    <recommendedName>
        <fullName evidence="3">protein-L-isoaspartate(D-aspartate) O-methyltransferase</fullName>
        <ecNumber evidence="3">2.1.1.77</ecNumber>
    </recommendedName>
</protein>
<dbReference type="Pfam" id="PF01135">
    <property type="entry name" value="PCMT"/>
    <property type="match status" value="1"/>
</dbReference>
<evidence type="ECO:0000256" key="7">
    <source>
        <dbReference type="ARBA" id="ARBA00022691"/>
    </source>
</evidence>
<dbReference type="EMBL" id="JARQWQ010000094">
    <property type="protein sequence ID" value="KAK2551748.1"/>
    <property type="molecule type" value="Genomic_DNA"/>
</dbReference>
<gene>
    <name evidence="8" type="ORF">P5673_027356</name>
</gene>
<organism evidence="8 9">
    <name type="scientific">Acropora cervicornis</name>
    <name type="common">Staghorn coral</name>
    <dbReference type="NCBI Taxonomy" id="6130"/>
    <lineage>
        <taxon>Eukaryota</taxon>
        <taxon>Metazoa</taxon>
        <taxon>Cnidaria</taxon>
        <taxon>Anthozoa</taxon>
        <taxon>Hexacorallia</taxon>
        <taxon>Scleractinia</taxon>
        <taxon>Astrocoeniina</taxon>
        <taxon>Acroporidae</taxon>
        <taxon>Acropora</taxon>
    </lineage>
</organism>
<keyword evidence="7" id="KW-0949">S-adenosyl-L-methionine</keyword>